<dbReference type="PANTHER" id="PTHR48027">
    <property type="entry name" value="HETEROGENEOUS NUCLEAR RIBONUCLEOPROTEIN 87F-RELATED"/>
    <property type="match status" value="1"/>
</dbReference>
<evidence type="ECO:0000313" key="4">
    <source>
        <dbReference type="EMBL" id="MBI5252148.1"/>
    </source>
</evidence>
<dbReference type="Proteomes" id="UP000807825">
    <property type="component" value="Unassembled WGS sequence"/>
</dbReference>
<gene>
    <name evidence="4" type="ORF">HY912_21850</name>
</gene>
<dbReference type="EMBL" id="JACRDE010000572">
    <property type="protein sequence ID" value="MBI5252148.1"/>
    <property type="molecule type" value="Genomic_DNA"/>
</dbReference>
<evidence type="ECO:0000313" key="5">
    <source>
        <dbReference type="Proteomes" id="UP000807825"/>
    </source>
</evidence>
<dbReference type="Gene3D" id="3.30.70.330">
    <property type="match status" value="1"/>
</dbReference>
<feature type="region of interest" description="Disordered" evidence="2">
    <location>
        <begin position="72"/>
        <end position="97"/>
    </location>
</feature>
<dbReference type="SUPFAM" id="SSF54928">
    <property type="entry name" value="RNA-binding domain, RBD"/>
    <property type="match status" value="1"/>
</dbReference>
<dbReference type="InterPro" id="IPR012677">
    <property type="entry name" value="Nucleotide-bd_a/b_plait_sf"/>
</dbReference>
<organism evidence="4 5">
    <name type="scientific">Desulfomonile tiedjei</name>
    <dbReference type="NCBI Taxonomy" id="2358"/>
    <lineage>
        <taxon>Bacteria</taxon>
        <taxon>Pseudomonadati</taxon>
        <taxon>Thermodesulfobacteriota</taxon>
        <taxon>Desulfomonilia</taxon>
        <taxon>Desulfomonilales</taxon>
        <taxon>Desulfomonilaceae</taxon>
        <taxon>Desulfomonile</taxon>
    </lineage>
</organism>
<feature type="compositionally biased region" description="Basic and acidic residues" evidence="2">
    <location>
        <begin position="72"/>
        <end position="81"/>
    </location>
</feature>
<dbReference type="InterPro" id="IPR035979">
    <property type="entry name" value="RBD_domain_sf"/>
</dbReference>
<accession>A0A9D6Z2F3</accession>
<keyword evidence="1" id="KW-0694">RNA-binding</keyword>
<reference evidence="4" key="1">
    <citation type="submission" date="2020-07" db="EMBL/GenBank/DDBJ databases">
        <title>Huge and variable diversity of episymbiotic CPR bacteria and DPANN archaea in groundwater ecosystems.</title>
        <authorList>
            <person name="He C.Y."/>
            <person name="Keren R."/>
            <person name="Whittaker M."/>
            <person name="Farag I.F."/>
            <person name="Doudna J."/>
            <person name="Cate J.H.D."/>
            <person name="Banfield J.F."/>
        </authorList>
    </citation>
    <scope>NUCLEOTIDE SEQUENCE</scope>
    <source>
        <strain evidence="4">NC_groundwater_1664_Pr3_B-0.1um_52_9</strain>
    </source>
</reference>
<feature type="compositionally biased region" description="Basic and acidic residues" evidence="2">
    <location>
        <begin position="88"/>
        <end position="97"/>
    </location>
</feature>
<name>A0A9D6Z2F3_9BACT</name>
<dbReference type="SMART" id="SM00360">
    <property type="entry name" value="RRM"/>
    <property type="match status" value="1"/>
</dbReference>
<dbReference type="PROSITE" id="PS50102">
    <property type="entry name" value="RRM"/>
    <property type="match status" value="1"/>
</dbReference>
<dbReference type="InterPro" id="IPR052462">
    <property type="entry name" value="SLIRP/GR-RBP-like"/>
</dbReference>
<protein>
    <submittedName>
        <fullName evidence="4">RNA-binding protein</fullName>
    </submittedName>
</protein>
<evidence type="ECO:0000256" key="1">
    <source>
        <dbReference type="ARBA" id="ARBA00022884"/>
    </source>
</evidence>
<dbReference type="Pfam" id="PF00076">
    <property type="entry name" value="RRM_1"/>
    <property type="match status" value="1"/>
</dbReference>
<dbReference type="InterPro" id="IPR000504">
    <property type="entry name" value="RRM_dom"/>
</dbReference>
<feature type="domain" description="RRM" evidence="3">
    <location>
        <begin position="3"/>
        <end position="81"/>
    </location>
</feature>
<dbReference type="GO" id="GO:0003723">
    <property type="term" value="F:RNA binding"/>
    <property type="evidence" value="ECO:0007669"/>
    <property type="project" value="UniProtKB-KW"/>
</dbReference>
<proteinExistence type="predicted"/>
<evidence type="ECO:0000259" key="3">
    <source>
        <dbReference type="PROSITE" id="PS50102"/>
    </source>
</evidence>
<evidence type="ECO:0000256" key="2">
    <source>
        <dbReference type="SAM" id="MobiDB-lite"/>
    </source>
</evidence>
<dbReference type="AlphaFoldDB" id="A0A9D6Z2F3"/>
<comment type="caution">
    <text evidence="4">The sequence shown here is derived from an EMBL/GenBank/DDBJ whole genome shotgun (WGS) entry which is preliminary data.</text>
</comment>
<sequence length="97" mass="10846">MSIKIYVGNLSFNSSESELQGLFEAYGAVDSVKIIVDQFTNRSRGFGFVEMQNREEGLKAIEELDSRDLGGRSLKINEARPKTNSGGARRDTGRSRW</sequence>